<accession>A0A5C3MYF8</accession>
<dbReference type="AlphaFoldDB" id="A0A5C3MYF8"/>
<dbReference type="Proteomes" id="UP000305948">
    <property type="component" value="Unassembled WGS sequence"/>
</dbReference>
<protein>
    <submittedName>
        <fullName evidence="1">Uncharacterized protein</fullName>
    </submittedName>
</protein>
<name>A0A5C3MYF8_9AGAM</name>
<evidence type="ECO:0000313" key="1">
    <source>
        <dbReference type="EMBL" id="TFK46521.1"/>
    </source>
</evidence>
<organism evidence="1 2">
    <name type="scientific">Heliocybe sulcata</name>
    <dbReference type="NCBI Taxonomy" id="5364"/>
    <lineage>
        <taxon>Eukaryota</taxon>
        <taxon>Fungi</taxon>
        <taxon>Dikarya</taxon>
        <taxon>Basidiomycota</taxon>
        <taxon>Agaricomycotina</taxon>
        <taxon>Agaricomycetes</taxon>
        <taxon>Gloeophyllales</taxon>
        <taxon>Gloeophyllaceae</taxon>
        <taxon>Heliocybe</taxon>
    </lineage>
</organism>
<keyword evidence="2" id="KW-1185">Reference proteome</keyword>
<proteinExistence type="predicted"/>
<sequence length="158" mass="17854">MKLLRTGQRNRAKIDRCGLRERRLLCAERRSTFQKETKIRNERVSEGNVGRRVAPNNSFPLHLSIAAHGSVTESINLGSHEHRGGGERSSSGEAYLCYGQHTMTIKPKGAENINRKETSEVGDEDRPNLLAKALIKRYEVHRMGGYPTKFVTSQAYPY</sequence>
<dbReference type="EMBL" id="ML213529">
    <property type="protein sequence ID" value="TFK46521.1"/>
    <property type="molecule type" value="Genomic_DNA"/>
</dbReference>
<evidence type="ECO:0000313" key="2">
    <source>
        <dbReference type="Proteomes" id="UP000305948"/>
    </source>
</evidence>
<gene>
    <name evidence="1" type="ORF">OE88DRAFT_900941</name>
</gene>
<reference evidence="1 2" key="1">
    <citation type="journal article" date="2019" name="Nat. Ecol. Evol.">
        <title>Megaphylogeny resolves global patterns of mushroom evolution.</title>
        <authorList>
            <person name="Varga T."/>
            <person name="Krizsan K."/>
            <person name="Foldi C."/>
            <person name="Dima B."/>
            <person name="Sanchez-Garcia M."/>
            <person name="Sanchez-Ramirez S."/>
            <person name="Szollosi G.J."/>
            <person name="Szarkandi J.G."/>
            <person name="Papp V."/>
            <person name="Albert L."/>
            <person name="Andreopoulos W."/>
            <person name="Angelini C."/>
            <person name="Antonin V."/>
            <person name="Barry K.W."/>
            <person name="Bougher N.L."/>
            <person name="Buchanan P."/>
            <person name="Buyck B."/>
            <person name="Bense V."/>
            <person name="Catcheside P."/>
            <person name="Chovatia M."/>
            <person name="Cooper J."/>
            <person name="Damon W."/>
            <person name="Desjardin D."/>
            <person name="Finy P."/>
            <person name="Geml J."/>
            <person name="Haridas S."/>
            <person name="Hughes K."/>
            <person name="Justo A."/>
            <person name="Karasinski D."/>
            <person name="Kautmanova I."/>
            <person name="Kiss B."/>
            <person name="Kocsube S."/>
            <person name="Kotiranta H."/>
            <person name="LaButti K.M."/>
            <person name="Lechner B.E."/>
            <person name="Liimatainen K."/>
            <person name="Lipzen A."/>
            <person name="Lukacs Z."/>
            <person name="Mihaltcheva S."/>
            <person name="Morgado L.N."/>
            <person name="Niskanen T."/>
            <person name="Noordeloos M.E."/>
            <person name="Ohm R.A."/>
            <person name="Ortiz-Santana B."/>
            <person name="Ovrebo C."/>
            <person name="Racz N."/>
            <person name="Riley R."/>
            <person name="Savchenko A."/>
            <person name="Shiryaev A."/>
            <person name="Soop K."/>
            <person name="Spirin V."/>
            <person name="Szebenyi C."/>
            <person name="Tomsovsky M."/>
            <person name="Tulloss R.E."/>
            <person name="Uehling J."/>
            <person name="Grigoriev I.V."/>
            <person name="Vagvolgyi C."/>
            <person name="Papp T."/>
            <person name="Martin F.M."/>
            <person name="Miettinen O."/>
            <person name="Hibbett D.S."/>
            <person name="Nagy L.G."/>
        </authorList>
    </citation>
    <scope>NUCLEOTIDE SEQUENCE [LARGE SCALE GENOMIC DNA]</scope>
    <source>
        <strain evidence="1 2">OMC1185</strain>
    </source>
</reference>